<dbReference type="GO" id="GO:0005829">
    <property type="term" value="C:cytosol"/>
    <property type="evidence" value="ECO:0007669"/>
    <property type="project" value="TreeGrafter"/>
</dbReference>
<dbReference type="InterPro" id="IPR019888">
    <property type="entry name" value="Tscrpt_reg_AsnC-like"/>
</dbReference>
<comment type="caution">
    <text evidence="5">The sequence shown here is derived from an EMBL/GenBank/DDBJ whole genome shotgun (WGS) entry which is preliminary data.</text>
</comment>
<evidence type="ECO:0000259" key="4">
    <source>
        <dbReference type="PROSITE" id="PS50956"/>
    </source>
</evidence>
<keyword evidence="1" id="KW-0805">Transcription regulation</keyword>
<dbReference type="PRINTS" id="PR00033">
    <property type="entry name" value="HTHASNC"/>
</dbReference>
<dbReference type="Gene3D" id="3.30.70.920">
    <property type="match status" value="1"/>
</dbReference>
<dbReference type="AlphaFoldDB" id="A0A371P0K6"/>
<dbReference type="GO" id="GO:0043565">
    <property type="term" value="F:sequence-specific DNA binding"/>
    <property type="evidence" value="ECO:0007669"/>
    <property type="project" value="InterPro"/>
</dbReference>
<dbReference type="InterPro" id="IPR036390">
    <property type="entry name" value="WH_DNA-bd_sf"/>
</dbReference>
<reference evidence="5 6" key="1">
    <citation type="submission" date="2018-08" db="EMBL/GenBank/DDBJ databases">
        <title>Aeromicrobium sp. M2KJ-4, whole genome shotgun sequence.</title>
        <authorList>
            <person name="Tuo L."/>
        </authorList>
    </citation>
    <scope>NUCLEOTIDE SEQUENCE [LARGE SCALE GENOMIC DNA]</scope>
    <source>
        <strain evidence="5 6">M2KJ-4</strain>
    </source>
</reference>
<dbReference type="Proteomes" id="UP000265581">
    <property type="component" value="Unassembled WGS sequence"/>
</dbReference>
<dbReference type="RefSeq" id="WP_119705808.1">
    <property type="nucleotide sequence ID" value="NZ_JBHSOI010000001.1"/>
</dbReference>
<dbReference type="InterPro" id="IPR000485">
    <property type="entry name" value="AsnC-type_HTH_dom"/>
</dbReference>
<dbReference type="Gene3D" id="1.10.10.10">
    <property type="entry name" value="Winged helix-like DNA-binding domain superfamily/Winged helix DNA-binding domain"/>
    <property type="match status" value="1"/>
</dbReference>
<dbReference type="InterPro" id="IPR011991">
    <property type="entry name" value="ArsR-like_HTH"/>
</dbReference>
<dbReference type="GO" id="GO:0043200">
    <property type="term" value="P:response to amino acid"/>
    <property type="evidence" value="ECO:0007669"/>
    <property type="project" value="TreeGrafter"/>
</dbReference>
<accession>A0A371P0K6</accession>
<dbReference type="SUPFAM" id="SSF54909">
    <property type="entry name" value="Dimeric alpha+beta barrel"/>
    <property type="match status" value="1"/>
</dbReference>
<proteinExistence type="predicted"/>
<organism evidence="5 6">
    <name type="scientific">Aeromicrobium endophyticum</name>
    <dbReference type="NCBI Taxonomy" id="2292704"/>
    <lineage>
        <taxon>Bacteria</taxon>
        <taxon>Bacillati</taxon>
        <taxon>Actinomycetota</taxon>
        <taxon>Actinomycetes</taxon>
        <taxon>Propionibacteriales</taxon>
        <taxon>Nocardioidaceae</taxon>
        <taxon>Aeromicrobium</taxon>
    </lineage>
</organism>
<dbReference type="EMBL" id="QUBR01000003">
    <property type="protein sequence ID" value="REK68886.1"/>
    <property type="molecule type" value="Genomic_DNA"/>
</dbReference>
<dbReference type="Pfam" id="PF13412">
    <property type="entry name" value="HTH_24"/>
    <property type="match status" value="1"/>
</dbReference>
<evidence type="ECO:0000313" key="6">
    <source>
        <dbReference type="Proteomes" id="UP000265581"/>
    </source>
</evidence>
<protein>
    <submittedName>
        <fullName evidence="5">Lrp/AsnC family transcriptional regulator</fullName>
    </submittedName>
</protein>
<keyword evidence="2" id="KW-0238">DNA-binding</keyword>
<dbReference type="SUPFAM" id="SSF46785">
    <property type="entry name" value="Winged helix' DNA-binding domain"/>
    <property type="match status" value="1"/>
</dbReference>
<name>A0A371P0K6_9ACTN</name>
<gene>
    <name evidence="5" type="ORF">DX116_18665</name>
</gene>
<evidence type="ECO:0000256" key="3">
    <source>
        <dbReference type="ARBA" id="ARBA00023163"/>
    </source>
</evidence>
<sequence>MDDIDHEILTILEANARTPVADIARQVRLSAAPVSRRIERLERSGVIKRYVTIVDRGLSGQLDAFTEIRLSGAMDTAELSDIIRKVPEVRQFFTIAGDPDALVRIRVSDVDHLQRVVNTMRRTGKVTGTKTLIVMHSWDRDAGDVS</sequence>
<dbReference type="InterPro" id="IPR019887">
    <property type="entry name" value="Tscrpt_reg_AsnC/Lrp_C"/>
</dbReference>
<keyword evidence="6" id="KW-1185">Reference proteome</keyword>
<keyword evidence="3" id="KW-0804">Transcription</keyword>
<dbReference type="OrthoDB" id="166264at2"/>
<dbReference type="CDD" id="cd00090">
    <property type="entry name" value="HTH_ARSR"/>
    <property type="match status" value="1"/>
</dbReference>
<dbReference type="PROSITE" id="PS50956">
    <property type="entry name" value="HTH_ASNC_2"/>
    <property type="match status" value="1"/>
</dbReference>
<evidence type="ECO:0000256" key="2">
    <source>
        <dbReference type="ARBA" id="ARBA00023125"/>
    </source>
</evidence>
<dbReference type="SMART" id="SM00344">
    <property type="entry name" value="HTH_ASNC"/>
    <property type="match status" value="1"/>
</dbReference>
<evidence type="ECO:0000313" key="5">
    <source>
        <dbReference type="EMBL" id="REK68886.1"/>
    </source>
</evidence>
<dbReference type="Pfam" id="PF01037">
    <property type="entry name" value="AsnC_trans_reg"/>
    <property type="match status" value="1"/>
</dbReference>
<feature type="domain" description="HTH asnC-type" evidence="4">
    <location>
        <begin position="1"/>
        <end position="62"/>
    </location>
</feature>
<dbReference type="PANTHER" id="PTHR30154">
    <property type="entry name" value="LEUCINE-RESPONSIVE REGULATORY PROTEIN"/>
    <property type="match status" value="1"/>
</dbReference>
<dbReference type="InterPro" id="IPR036388">
    <property type="entry name" value="WH-like_DNA-bd_sf"/>
</dbReference>
<evidence type="ECO:0000256" key="1">
    <source>
        <dbReference type="ARBA" id="ARBA00023015"/>
    </source>
</evidence>
<dbReference type="InterPro" id="IPR011008">
    <property type="entry name" value="Dimeric_a/b-barrel"/>
</dbReference>
<dbReference type="PANTHER" id="PTHR30154:SF45">
    <property type="entry name" value="TRANSCRIPTIONAL REGULATORY PROTEIN (PROBABLY ASNC-FAMILY)-RELATED"/>
    <property type="match status" value="1"/>
</dbReference>